<dbReference type="InterPro" id="IPR000209">
    <property type="entry name" value="Peptidase_S8/S53_dom"/>
</dbReference>
<evidence type="ECO:0000313" key="9">
    <source>
        <dbReference type="EMBL" id="QNB47026.1"/>
    </source>
</evidence>
<dbReference type="PRINTS" id="PR00723">
    <property type="entry name" value="SUBTILISIN"/>
</dbReference>
<evidence type="ECO:0000313" key="10">
    <source>
        <dbReference type="Proteomes" id="UP000515847"/>
    </source>
</evidence>
<feature type="domain" description="SLH" evidence="8">
    <location>
        <begin position="128"/>
        <end position="191"/>
    </location>
</feature>
<reference evidence="9 10" key="1">
    <citation type="journal article" date="2019" name="Front. Microbiol.">
        <title>Thermoanaerosceptrum fracticalcis gen. nov. sp. nov., a Novel Fumarate-Fermenting Microorganism From a Deep Fractured Carbonate Aquifer of the US Great Basin.</title>
        <authorList>
            <person name="Hamilton-Brehm S.D."/>
            <person name="Stewart L.E."/>
            <person name="Zavarin M."/>
            <person name="Caldwell M."/>
            <person name="Lawson P.A."/>
            <person name="Onstott T.C."/>
            <person name="Grzymski J."/>
            <person name="Neveux I."/>
            <person name="Lollar B.S."/>
            <person name="Russell C.E."/>
            <person name="Moser D.P."/>
        </authorList>
    </citation>
    <scope>NUCLEOTIDE SEQUENCE [LARGE SCALE GENOMIC DNA]</scope>
    <source>
        <strain evidence="9 10">DRI-13</strain>
    </source>
</reference>
<dbReference type="Pfam" id="PF00395">
    <property type="entry name" value="SLH"/>
    <property type="match status" value="2"/>
</dbReference>
<dbReference type="GO" id="GO:0006508">
    <property type="term" value="P:proteolysis"/>
    <property type="evidence" value="ECO:0007669"/>
    <property type="project" value="UniProtKB-KW"/>
</dbReference>
<accession>A0A7G6E4M2</accession>
<evidence type="ECO:0000256" key="2">
    <source>
        <dbReference type="ARBA" id="ARBA00022670"/>
    </source>
</evidence>
<dbReference type="Proteomes" id="UP000515847">
    <property type="component" value="Chromosome"/>
</dbReference>
<dbReference type="KEGG" id="tfr:BR63_12340"/>
<dbReference type="InterPro" id="IPR001119">
    <property type="entry name" value="SLH_dom"/>
</dbReference>
<dbReference type="PANTHER" id="PTHR43806">
    <property type="entry name" value="PEPTIDASE S8"/>
    <property type="match status" value="1"/>
</dbReference>
<keyword evidence="10" id="KW-1185">Reference proteome</keyword>
<evidence type="ECO:0000256" key="4">
    <source>
        <dbReference type="ARBA" id="ARBA00022801"/>
    </source>
</evidence>
<keyword evidence="7" id="KW-1133">Transmembrane helix</keyword>
<feature type="active site" description="Charge relay system" evidence="6">
    <location>
        <position position="564"/>
    </location>
</feature>
<dbReference type="InterPro" id="IPR022398">
    <property type="entry name" value="Peptidase_S8_His-AS"/>
</dbReference>
<gene>
    <name evidence="9" type="ORF">BR63_12340</name>
</gene>
<feature type="domain" description="SLH" evidence="8">
    <location>
        <begin position="64"/>
        <end position="126"/>
    </location>
</feature>
<dbReference type="PROSITE" id="PS00136">
    <property type="entry name" value="SUBTILASE_ASP"/>
    <property type="match status" value="1"/>
</dbReference>
<dbReference type="GO" id="GO:0004252">
    <property type="term" value="F:serine-type endopeptidase activity"/>
    <property type="evidence" value="ECO:0007669"/>
    <property type="project" value="UniProtKB-UniRule"/>
</dbReference>
<keyword evidence="7" id="KW-0472">Membrane</keyword>
<feature type="domain" description="SLH" evidence="8">
    <location>
        <begin position="192"/>
        <end position="255"/>
    </location>
</feature>
<dbReference type="PROSITE" id="PS51272">
    <property type="entry name" value="SLH"/>
    <property type="match status" value="3"/>
</dbReference>
<feature type="transmembrane region" description="Helical" evidence="7">
    <location>
        <begin position="42"/>
        <end position="58"/>
    </location>
</feature>
<dbReference type="Pfam" id="PF00082">
    <property type="entry name" value="Peptidase_S8"/>
    <property type="match status" value="1"/>
</dbReference>
<organism evidence="9 10">
    <name type="scientific">Thermanaerosceptrum fracticalcis</name>
    <dbReference type="NCBI Taxonomy" id="1712410"/>
    <lineage>
        <taxon>Bacteria</taxon>
        <taxon>Bacillati</taxon>
        <taxon>Bacillota</taxon>
        <taxon>Clostridia</taxon>
        <taxon>Eubacteriales</taxon>
        <taxon>Peptococcaceae</taxon>
        <taxon>Thermanaerosceptrum</taxon>
    </lineage>
</organism>
<dbReference type="PROSITE" id="PS51892">
    <property type="entry name" value="SUBTILASE"/>
    <property type="match status" value="1"/>
</dbReference>
<feature type="active site" description="Charge relay system" evidence="6">
    <location>
        <position position="396"/>
    </location>
</feature>
<evidence type="ECO:0000256" key="1">
    <source>
        <dbReference type="ARBA" id="ARBA00011073"/>
    </source>
</evidence>
<name>A0A7G6E4M2_THEFR</name>
<keyword evidence="5 6" id="KW-0720">Serine protease</keyword>
<keyword evidence="7" id="KW-0812">Transmembrane</keyword>
<dbReference type="InterPro" id="IPR023827">
    <property type="entry name" value="Peptidase_S8_Asp-AS"/>
</dbReference>
<protein>
    <submittedName>
        <fullName evidence="9">S8 family serine peptidase</fullName>
    </submittedName>
</protein>
<evidence type="ECO:0000256" key="6">
    <source>
        <dbReference type="PROSITE-ProRule" id="PRU01240"/>
    </source>
</evidence>
<keyword evidence="4 6" id="KW-0378">Hydrolase</keyword>
<dbReference type="EMBL" id="CP045798">
    <property type="protein sequence ID" value="QNB47026.1"/>
    <property type="molecule type" value="Genomic_DNA"/>
</dbReference>
<sequence>MNYQLPTTYFPTFFGKRKVFCCCMWKSDIKNKIQGSEKMRRLLRIALLAAIVSIYSFITPSLGANTLPFNDIAQDPYKKEIIHLWARGIVAGFPDGFRPRDKVTRAQMARFINNIENKSDEVSILQQINSPFQDVANDHWAKGDILLNEEQGMMVGYPGGYFHPEEEIPRYQVAIILLRGLGELGKPGLNNLSGYQDVEEIPFYARPYVARALELGIMKAEEPGRLGGLASATRGEVAAALHRFLYLRGDLFDISGRLLSLDPAKRSISLEIRGRDEIFSLAENYLNYLLEKKQDMSGSEYVNLLLNKEGKVVLIEQGANKENHLIFSVNSRPLPSGIRHAEDTKPKFSADGENKASISRENPPLSLKVTKAEINADRLESMLGVDGAGQLIAIIDTGVDVAHPDLQWTTRGEPKIVDWLDLTREGQVKTPHSLKAFNQKIRVEDREYQLGYLESKSQVFRLGFLETIAILPPDLLEYEESTGDFKNEKIGVLLLDTETPGKYNAVVLDANQNRDFSDDRIMRVYRDDPAYVTLNKKEHPFSLVVAEIAENGDYVKFGFDGNGHGTHVAGIAAANGEVKGVAPGARLLVIKAIEMDGLADWDKIEEAVKLAVSKGAQIINLSLGQYQDDSAGKSSLAQLVNELSRDKGVVFTIAAGNTGPGLASLATPADADEAISVGAYISPLMWEVDYGWKVEKETLWYFSSVGPRKDGAWFPSLAAPGSAYSTIPLWNGDKYSLVEGSSMAAPHAAGAVALLKEAVEKKKLKVTTQELKAALLQGARLLPGLEAAAQGRGVLDVYKAWLLLKENLLSRELPIRAFNADFGTGQGVLAREFEPKQLYLEVSNESKENKTIIWENNLSFAQVTRKKTYLPTGKVRRVPVTFNLTGVESQILAGDDPDSPGKDVMVPVTAGQALKLEKNNGYEHTILSQLGAGQYERYFVRVPVGTENIKIDLSVFPDTTGKYQGRARLHLFDPLGREMRMSDYAGVGPVAADVKGKVSINYPAPEPGTWEIVVYSSATLSLYDLTASNYQLNVALKGVPEPGPSNFKDKYLITYQASEQEREHGFITLQVRERHSKKPVSGLLEINDQAYEIQNGKLILPVQFNEKPAELKATLWEGDYLKVRN</sequence>
<dbReference type="InterPro" id="IPR015500">
    <property type="entry name" value="Peptidase_S8_subtilisin-rel"/>
</dbReference>
<dbReference type="InterPro" id="IPR036852">
    <property type="entry name" value="Peptidase_S8/S53_dom_sf"/>
</dbReference>
<proteinExistence type="inferred from homology"/>
<keyword evidence="2 6" id="KW-0645">Protease</keyword>
<dbReference type="SUPFAM" id="SSF52743">
    <property type="entry name" value="Subtilisin-like"/>
    <property type="match status" value="1"/>
</dbReference>
<dbReference type="Gene3D" id="3.40.50.200">
    <property type="entry name" value="Peptidase S8/S53 domain"/>
    <property type="match status" value="2"/>
</dbReference>
<keyword evidence="3" id="KW-0677">Repeat</keyword>
<evidence type="ECO:0000256" key="5">
    <source>
        <dbReference type="ARBA" id="ARBA00022825"/>
    </source>
</evidence>
<dbReference type="AlphaFoldDB" id="A0A7G6E4M2"/>
<evidence type="ECO:0000256" key="3">
    <source>
        <dbReference type="ARBA" id="ARBA00022737"/>
    </source>
</evidence>
<dbReference type="PROSITE" id="PS00137">
    <property type="entry name" value="SUBTILASE_HIS"/>
    <property type="match status" value="1"/>
</dbReference>
<evidence type="ECO:0000259" key="8">
    <source>
        <dbReference type="PROSITE" id="PS51272"/>
    </source>
</evidence>
<evidence type="ECO:0000256" key="7">
    <source>
        <dbReference type="SAM" id="Phobius"/>
    </source>
</evidence>
<comment type="similarity">
    <text evidence="1 6">Belongs to the peptidase S8 family.</text>
</comment>
<feature type="active site" description="Charge relay system" evidence="6">
    <location>
        <position position="742"/>
    </location>
</feature>
<dbReference type="PANTHER" id="PTHR43806:SF11">
    <property type="entry name" value="CEREVISIN-RELATED"/>
    <property type="match status" value="1"/>
</dbReference>
<dbReference type="InterPro" id="IPR050131">
    <property type="entry name" value="Peptidase_S8_subtilisin-like"/>
</dbReference>